<accession>A0A2S7SW50</accession>
<dbReference type="EMBL" id="PPSL01000003">
    <property type="protein sequence ID" value="PQJ11160.1"/>
    <property type="molecule type" value="Genomic_DNA"/>
</dbReference>
<gene>
    <name evidence="2" type="ORF">CJD36_014430</name>
</gene>
<dbReference type="OrthoDB" id="677421at2"/>
<feature type="signal peptide" evidence="1">
    <location>
        <begin position="1"/>
        <end position="23"/>
    </location>
</feature>
<evidence type="ECO:0000313" key="3">
    <source>
        <dbReference type="Proteomes" id="UP000239872"/>
    </source>
</evidence>
<name>A0A2S7SW50_9BACT</name>
<dbReference type="Proteomes" id="UP000239872">
    <property type="component" value="Unassembled WGS sequence"/>
</dbReference>
<protein>
    <submittedName>
        <fullName evidence="2">Uncharacterized protein</fullName>
    </submittedName>
</protein>
<comment type="caution">
    <text evidence="2">The sequence shown here is derived from an EMBL/GenBank/DDBJ whole genome shotgun (WGS) entry which is preliminary data.</text>
</comment>
<organism evidence="2 3">
    <name type="scientific">Flavipsychrobacter stenotrophus</name>
    <dbReference type="NCBI Taxonomy" id="2077091"/>
    <lineage>
        <taxon>Bacteria</taxon>
        <taxon>Pseudomonadati</taxon>
        <taxon>Bacteroidota</taxon>
        <taxon>Chitinophagia</taxon>
        <taxon>Chitinophagales</taxon>
        <taxon>Chitinophagaceae</taxon>
        <taxon>Flavipsychrobacter</taxon>
    </lineage>
</organism>
<dbReference type="RefSeq" id="WP_105039888.1">
    <property type="nucleotide sequence ID" value="NZ_PPSL01000003.1"/>
</dbReference>
<evidence type="ECO:0000256" key="1">
    <source>
        <dbReference type="SAM" id="SignalP"/>
    </source>
</evidence>
<keyword evidence="1" id="KW-0732">Signal</keyword>
<proteinExistence type="predicted"/>
<reference evidence="2 3" key="1">
    <citation type="submission" date="2018-01" db="EMBL/GenBank/DDBJ databases">
        <title>A novel member of the phylum Bacteroidetes isolated from glacier ice.</title>
        <authorList>
            <person name="Liu Q."/>
            <person name="Xin Y.-H."/>
        </authorList>
    </citation>
    <scope>NUCLEOTIDE SEQUENCE [LARGE SCALE GENOMIC DNA]</scope>
    <source>
        <strain evidence="2 3">RB1R16</strain>
    </source>
</reference>
<sequence>MAKRAGTIIAGVLATMCCVTLWAQQKAGTTQVKNTGKDTAASHAKKRPPKPVVYLGRSNFSGGDILVKDFDSLLKQGITARDDKGNAMKILGFNFNYAERRLFENEEGDMSMQIDFATEFCPGDTITSNISGSIYDRIKGGDTVFIAEILLEKKMGNDVDTVFGKEMKCVIKKAPAPTIK</sequence>
<evidence type="ECO:0000313" key="2">
    <source>
        <dbReference type="EMBL" id="PQJ11160.1"/>
    </source>
</evidence>
<feature type="chain" id="PRO_5015624101" evidence="1">
    <location>
        <begin position="24"/>
        <end position="180"/>
    </location>
</feature>
<keyword evidence="3" id="KW-1185">Reference proteome</keyword>
<dbReference type="AlphaFoldDB" id="A0A2S7SW50"/>